<reference evidence="1" key="1">
    <citation type="submission" date="2020-11" db="EMBL/GenBank/DDBJ databases">
        <authorList>
            <person name="Tran Van P."/>
        </authorList>
    </citation>
    <scope>NUCLEOTIDE SEQUENCE</scope>
</reference>
<dbReference type="OrthoDB" id="2157380at2759"/>
<organism evidence="1">
    <name type="scientific">Cyprideis torosa</name>
    <dbReference type="NCBI Taxonomy" id="163714"/>
    <lineage>
        <taxon>Eukaryota</taxon>
        <taxon>Metazoa</taxon>
        <taxon>Ecdysozoa</taxon>
        <taxon>Arthropoda</taxon>
        <taxon>Crustacea</taxon>
        <taxon>Oligostraca</taxon>
        <taxon>Ostracoda</taxon>
        <taxon>Podocopa</taxon>
        <taxon>Podocopida</taxon>
        <taxon>Cytherocopina</taxon>
        <taxon>Cytheroidea</taxon>
        <taxon>Cytherideidae</taxon>
        <taxon>Cyprideis</taxon>
    </lineage>
</organism>
<dbReference type="AlphaFoldDB" id="A0A7R8ZWL6"/>
<name>A0A7R8ZWL6_9CRUS</name>
<dbReference type="EMBL" id="OB685266">
    <property type="protein sequence ID" value="CAD7237154.1"/>
    <property type="molecule type" value="Genomic_DNA"/>
</dbReference>
<gene>
    <name evidence="1" type="ORF">CTOB1V02_LOCUS14969</name>
</gene>
<proteinExistence type="predicted"/>
<evidence type="ECO:0000313" key="1">
    <source>
        <dbReference type="EMBL" id="CAD7237154.1"/>
    </source>
</evidence>
<protein>
    <submittedName>
        <fullName evidence="1">Uncharacterized protein</fullName>
    </submittedName>
</protein>
<sequence length="119" mass="12844">MSNPRANERRSSNAEEPGTIRYFADDGTLLSVRRFDPKCGPFDATYRPRGRLALKDTPGTKLGENLYAGEAGPGGASASTEGERPEKKPRTPIPSVPCAKEELDILAKLVGGGEVMNRR</sequence>
<feature type="non-terminal residue" evidence="1">
    <location>
        <position position="1"/>
    </location>
</feature>
<accession>A0A7R8ZWL6</accession>